<dbReference type="InterPro" id="IPR025943">
    <property type="entry name" value="Sigma_54_int_dom_ATP-bd_2"/>
</dbReference>
<evidence type="ECO:0000256" key="1">
    <source>
        <dbReference type="ARBA" id="ARBA00022741"/>
    </source>
</evidence>
<evidence type="ECO:0000256" key="2">
    <source>
        <dbReference type="ARBA" id="ARBA00022840"/>
    </source>
</evidence>
<name>C8X5B4_DESRD</name>
<evidence type="ECO:0000256" key="4">
    <source>
        <dbReference type="ARBA" id="ARBA00023125"/>
    </source>
</evidence>
<evidence type="ECO:0000256" key="3">
    <source>
        <dbReference type="ARBA" id="ARBA00023015"/>
    </source>
</evidence>
<dbReference type="InterPro" id="IPR003593">
    <property type="entry name" value="AAA+_ATPase"/>
</dbReference>
<keyword evidence="3" id="KW-0805">Transcription regulation</keyword>
<dbReference type="RefSeq" id="WP_015752745.1">
    <property type="nucleotide sequence ID" value="NC_013223.1"/>
</dbReference>
<dbReference type="SUPFAM" id="SSF52540">
    <property type="entry name" value="P-loop containing nucleoside triphosphate hydrolases"/>
    <property type="match status" value="1"/>
</dbReference>
<dbReference type="Proteomes" id="UP000001052">
    <property type="component" value="Chromosome"/>
</dbReference>
<sequence length="522" mass="59478">MTNNGHDKATRVTLNPTRRYETLLRINNAIVQQTTRESLFQALSNEIYQLIEYDRFSINLYDHELRSLSYFASAKGVSLGGKMTRPLEKGLIAQTVIRTKEPLIIPDVKNQSYFSNMNNMIEAGLNVTMGYPLIVRDTVLGSLHFSFKNRPDNLDEVNSFFEDLSPQVAIAVYNILAHNRLKRLNESLKNEKKFLKKEAHGSFDPENFFYKSESMSDVMQQVKNVAASDAPVLITGETGTGKEYIAHCIHHTSLRSDALLVKVNCPALASSLFESELFGHTKGAFTGASQQRIGRFEMANNGTIFLDEIAELPMPQQAKILHVLQDRCFERVGESRSISADFRIVAATNKDLLHAIHNESFRSDLYYRLNTAQIHIPSLRERPEDIPVLVINLSDQISKRLHRPSPKYSDKVLESLCQYPWPGNVRELKNFVHRMFLQRSAENVKLSDVKSYLGNSQEIEYNDNNILPMHEMEKQHIVNALRICKGVLSGENGAASLLQMKRSTLQYRLKRHNINPSDYKAF</sequence>
<dbReference type="Gene3D" id="1.10.8.60">
    <property type="match status" value="1"/>
</dbReference>
<dbReference type="PROSITE" id="PS00675">
    <property type="entry name" value="SIGMA54_INTERACT_1"/>
    <property type="match status" value="1"/>
</dbReference>
<dbReference type="PROSITE" id="PS00676">
    <property type="entry name" value="SIGMA54_INTERACT_2"/>
    <property type="match status" value="1"/>
</dbReference>
<dbReference type="HOGENOM" id="CLU_000445_95_2_7"/>
<reference evidence="8" key="1">
    <citation type="submission" date="2009-09" db="EMBL/GenBank/DDBJ databases">
        <title>The complete chromosome of Desulfohalobium retbaense DSM 5692.</title>
        <authorList>
            <consortium name="US DOE Joint Genome Institute (JGI-PGF)"/>
            <person name="Lucas S."/>
            <person name="Copeland A."/>
            <person name="Lapidus A."/>
            <person name="Glavina del Rio T."/>
            <person name="Dalin E."/>
            <person name="Tice H."/>
            <person name="Bruce D."/>
            <person name="Goodwin L."/>
            <person name="Pitluck S."/>
            <person name="Kyrpides N."/>
            <person name="Mavromatis K."/>
            <person name="Ivanova N."/>
            <person name="Mikhailova N."/>
            <person name="Munk A.C."/>
            <person name="Brettin T."/>
            <person name="Detter J.C."/>
            <person name="Han C."/>
            <person name="Tapia R."/>
            <person name="Larimer F."/>
            <person name="Land M."/>
            <person name="Hauser L."/>
            <person name="Markowitz V."/>
            <person name="Cheng J.-F."/>
            <person name="Hugenholtz P."/>
            <person name="Woyke T."/>
            <person name="Wu D."/>
            <person name="Spring S."/>
            <person name="Klenk H.-P."/>
            <person name="Eisen J.A."/>
        </authorList>
    </citation>
    <scope>NUCLEOTIDE SEQUENCE [LARGE SCALE GENOMIC DNA]</scope>
    <source>
        <strain evidence="8">DSM 5692</strain>
    </source>
</reference>
<keyword evidence="5" id="KW-0804">Transcription</keyword>
<dbReference type="CDD" id="cd00009">
    <property type="entry name" value="AAA"/>
    <property type="match status" value="1"/>
</dbReference>
<dbReference type="InterPro" id="IPR029016">
    <property type="entry name" value="GAF-like_dom_sf"/>
</dbReference>
<evidence type="ECO:0000313" key="7">
    <source>
        <dbReference type="EMBL" id="ACV69611.1"/>
    </source>
</evidence>
<dbReference type="GO" id="GO:0043565">
    <property type="term" value="F:sequence-specific DNA binding"/>
    <property type="evidence" value="ECO:0007669"/>
    <property type="project" value="InterPro"/>
</dbReference>
<dbReference type="InterPro" id="IPR027417">
    <property type="entry name" value="P-loop_NTPase"/>
</dbReference>
<dbReference type="Pfam" id="PF02954">
    <property type="entry name" value="HTH_8"/>
    <property type="match status" value="1"/>
</dbReference>
<dbReference type="Pfam" id="PF01590">
    <property type="entry name" value="GAF"/>
    <property type="match status" value="1"/>
</dbReference>
<gene>
    <name evidence="7" type="ordered locus">Dret_2327</name>
</gene>
<dbReference type="Gene3D" id="3.30.450.40">
    <property type="match status" value="1"/>
</dbReference>
<dbReference type="KEGG" id="drt:Dret_2327"/>
<dbReference type="PROSITE" id="PS00688">
    <property type="entry name" value="SIGMA54_INTERACT_3"/>
    <property type="match status" value="1"/>
</dbReference>
<protein>
    <submittedName>
        <fullName evidence="7">Transcriptional regulator, NifA subfamily, Fis Family</fullName>
    </submittedName>
</protein>
<dbReference type="SUPFAM" id="SSF55781">
    <property type="entry name" value="GAF domain-like"/>
    <property type="match status" value="1"/>
</dbReference>
<dbReference type="eggNOG" id="COG2203">
    <property type="taxonomic scope" value="Bacteria"/>
</dbReference>
<dbReference type="OrthoDB" id="9763792at2"/>
<evidence type="ECO:0000313" key="8">
    <source>
        <dbReference type="Proteomes" id="UP000001052"/>
    </source>
</evidence>
<dbReference type="InterPro" id="IPR025662">
    <property type="entry name" value="Sigma_54_int_dom_ATP-bd_1"/>
</dbReference>
<dbReference type="GO" id="GO:0005524">
    <property type="term" value="F:ATP binding"/>
    <property type="evidence" value="ECO:0007669"/>
    <property type="project" value="UniProtKB-KW"/>
</dbReference>
<proteinExistence type="predicted"/>
<dbReference type="PANTHER" id="PTHR32071:SF57">
    <property type="entry name" value="C4-DICARBOXYLATE TRANSPORT TRANSCRIPTIONAL REGULATORY PROTEIN DCTD"/>
    <property type="match status" value="1"/>
</dbReference>
<dbReference type="STRING" id="485915.Dret_2327"/>
<dbReference type="Pfam" id="PF00158">
    <property type="entry name" value="Sigma54_activat"/>
    <property type="match status" value="1"/>
</dbReference>
<dbReference type="EMBL" id="CP001734">
    <property type="protein sequence ID" value="ACV69611.1"/>
    <property type="molecule type" value="Genomic_DNA"/>
</dbReference>
<feature type="domain" description="Sigma-54 factor interaction" evidence="6">
    <location>
        <begin position="208"/>
        <end position="437"/>
    </location>
</feature>
<dbReference type="PROSITE" id="PS50045">
    <property type="entry name" value="SIGMA54_INTERACT_4"/>
    <property type="match status" value="1"/>
</dbReference>
<keyword evidence="2" id="KW-0067">ATP-binding</keyword>
<dbReference type="InterPro" id="IPR003018">
    <property type="entry name" value="GAF"/>
</dbReference>
<reference evidence="7 8" key="2">
    <citation type="journal article" date="2010" name="Stand. Genomic Sci.">
        <title>Complete genome sequence of Desulfohalobium retbaense type strain (HR(100)).</title>
        <authorList>
            <person name="Spring S."/>
            <person name="Nolan M."/>
            <person name="Lapidus A."/>
            <person name="Glavina Del Rio T."/>
            <person name="Copeland A."/>
            <person name="Tice H."/>
            <person name="Cheng J.F."/>
            <person name="Lucas S."/>
            <person name="Land M."/>
            <person name="Chen F."/>
            <person name="Bruce D."/>
            <person name="Goodwin L."/>
            <person name="Pitluck S."/>
            <person name="Ivanova N."/>
            <person name="Mavromatis K."/>
            <person name="Mikhailova N."/>
            <person name="Pati A."/>
            <person name="Chen A."/>
            <person name="Palaniappan K."/>
            <person name="Hauser L."/>
            <person name="Chang Y.J."/>
            <person name="Jeffries C.D."/>
            <person name="Munk C."/>
            <person name="Kiss H."/>
            <person name="Chain P."/>
            <person name="Han C."/>
            <person name="Brettin T."/>
            <person name="Detter J.C."/>
            <person name="Schuler E."/>
            <person name="Goker M."/>
            <person name="Rohde M."/>
            <person name="Bristow J."/>
            <person name="Eisen J.A."/>
            <person name="Markowitz V."/>
            <person name="Hugenholtz P."/>
            <person name="Kyrpides N.C."/>
            <person name="Klenk H.P."/>
        </authorList>
    </citation>
    <scope>NUCLEOTIDE SEQUENCE [LARGE SCALE GENOMIC DNA]</scope>
    <source>
        <strain evidence="7 8">DSM 5692</strain>
    </source>
</reference>
<evidence type="ECO:0000256" key="5">
    <source>
        <dbReference type="ARBA" id="ARBA00023163"/>
    </source>
</evidence>
<dbReference type="SMART" id="SM00382">
    <property type="entry name" value="AAA"/>
    <property type="match status" value="1"/>
</dbReference>
<dbReference type="InterPro" id="IPR002078">
    <property type="entry name" value="Sigma_54_int"/>
</dbReference>
<dbReference type="eggNOG" id="COG2204">
    <property type="taxonomic scope" value="Bacteria"/>
</dbReference>
<dbReference type="InterPro" id="IPR025944">
    <property type="entry name" value="Sigma_54_int_dom_CS"/>
</dbReference>
<dbReference type="Gene3D" id="1.10.10.60">
    <property type="entry name" value="Homeodomain-like"/>
    <property type="match status" value="1"/>
</dbReference>
<organism evidence="7 8">
    <name type="scientific">Desulfohalobium retbaense (strain ATCC 49708 / DSM 5692 / JCM 16813 / HR100)</name>
    <dbReference type="NCBI Taxonomy" id="485915"/>
    <lineage>
        <taxon>Bacteria</taxon>
        <taxon>Pseudomonadati</taxon>
        <taxon>Thermodesulfobacteriota</taxon>
        <taxon>Desulfovibrionia</taxon>
        <taxon>Desulfovibrionales</taxon>
        <taxon>Desulfohalobiaceae</taxon>
        <taxon>Desulfohalobium</taxon>
    </lineage>
</organism>
<dbReference type="InterPro" id="IPR058031">
    <property type="entry name" value="AAA_lid_NorR"/>
</dbReference>
<keyword evidence="4" id="KW-0238">DNA-binding</keyword>
<dbReference type="InterPro" id="IPR009057">
    <property type="entry name" value="Homeodomain-like_sf"/>
</dbReference>
<dbReference type="InterPro" id="IPR002197">
    <property type="entry name" value="HTH_Fis"/>
</dbReference>
<dbReference type="GO" id="GO:0006355">
    <property type="term" value="P:regulation of DNA-templated transcription"/>
    <property type="evidence" value="ECO:0007669"/>
    <property type="project" value="InterPro"/>
</dbReference>
<dbReference type="PANTHER" id="PTHR32071">
    <property type="entry name" value="TRANSCRIPTIONAL REGULATORY PROTEIN"/>
    <property type="match status" value="1"/>
</dbReference>
<dbReference type="SUPFAM" id="SSF46689">
    <property type="entry name" value="Homeodomain-like"/>
    <property type="match status" value="1"/>
</dbReference>
<dbReference type="AlphaFoldDB" id="C8X5B4"/>
<dbReference type="FunFam" id="3.40.50.300:FF:000006">
    <property type="entry name" value="DNA-binding transcriptional regulator NtrC"/>
    <property type="match status" value="1"/>
</dbReference>
<dbReference type="Gene3D" id="3.40.50.300">
    <property type="entry name" value="P-loop containing nucleotide triphosphate hydrolases"/>
    <property type="match status" value="1"/>
</dbReference>
<keyword evidence="1" id="KW-0547">Nucleotide-binding</keyword>
<accession>C8X5B4</accession>
<dbReference type="SMART" id="SM00065">
    <property type="entry name" value="GAF"/>
    <property type="match status" value="1"/>
</dbReference>
<keyword evidence="8" id="KW-1185">Reference proteome</keyword>
<evidence type="ECO:0000259" key="6">
    <source>
        <dbReference type="PROSITE" id="PS50045"/>
    </source>
</evidence>
<dbReference type="Pfam" id="PF25601">
    <property type="entry name" value="AAA_lid_14"/>
    <property type="match status" value="1"/>
</dbReference>